<dbReference type="InterPro" id="IPR003770">
    <property type="entry name" value="MLTG-like"/>
</dbReference>
<evidence type="ECO:0008006" key="9">
    <source>
        <dbReference type="Google" id="ProtNLM"/>
    </source>
</evidence>
<dbReference type="Gene3D" id="3.30.1490.480">
    <property type="entry name" value="Endolytic murein transglycosylase"/>
    <property type="match status" value="1"/>
</dbReference>
<dbReference type="GO" id="GO:0016829">
    <property type="term" value="F:lyase activity"/>
    <property type="evidence" value="ECO:0007669"/>
    <property type="project" value="UniProtKB-KW"/>
</dbReference>
<keyword evidence="4" id="KW-0472">Membrane</keyword>
<dbReference type="Gene3D" id="3.30.160.60">
    <property type="entry name" value="Classic Zinc Finger"/>
    <property type="match status" value="1"/>
</dbReference>
<accession>A0A1G2E531</accession>
<proteinExistence type="predicted"/>
<keyword evidence="6" id="KW-0961">Cell wall biogenesis/degradation</keyword>
<evidence type="ECO:0000256" key="3">
    <source>
        <dbReference type="ARBA" id="ARBA00022989"/>
    </source>
</evidence>
<name>A0A1G2E531_9BACT</name>
<evidence type="ECO:0000256" key="6">
    <source>
        <dbReference type="ARBA" id="ARBA00023316"/>
    </source>
</evidence>
<dbReference type="EMBL" id="MHMA01000023">
    <property type="protein sequence ID" value="OGZ20178.1"/>
    <property type="molecule type" value="Genomic_DNA"/>
</dbReference>
<keyword evidence="2" id="KW-0812">Transmembrane</keyword>
<reference evidence="7 8" key="1">
    <citation type="journal article" date="2016" name="Nat. Commun.">
        <title>Thousands of microbial genomes shed light on interconnected biogeochemical processes in an aquifer system.</title>
        <authorList>
            <person name="Anantharaman K."/>
            <person name="Brown C.T."/>
            <person name="Hug L.A."/>
            <person name="Sharon I."/>
            <person name="Castelle C.J."/>
            <person name="Probst A.J."/>
            <person name="Thomas B.C."/>
            <person name="Singh A."/>
            <person name="Wilkins M.J."/>
            <person name="Karaoz U."/>
            <person name="Brodie E.L."/>
            <person name="Williams K.H."/>
            <person name="Hubbard S.S."/>
            <person name="Banfield J.F."/>
        </authorList>
    </citation>
    <scope>NUCLEOTIDE SEQUENCE [LARGE SCALE GENOMIC DNA]</scope>
</reference>
<dbReference type="Pfam" id="PF02618">
    <property type="entry name" value="YceG"/>
    <property type="match status" value="2"/>
</dbReference>
<keyword evidence="3" id="KW-1133">Transmembrane helix</keyword>
<protein>
    <recommendedName>
        <fullName evidence="9">Endolytic murein transglycosylase</fullName>
    </recommendedName>
</protein>
<keyword evidence="5" id="KW-0456">Lyase</keyword>
<evidence type="ECO:0000313" key="8">
    <source>
        <dbReference type="Proteomes" id="UP000178721"/>
    </source>
</evidence>
<evidence type="ECO:0000256" key="5">
    <source>
        <dbReference type="ARBA" id="ARBA00023239"/>
    </source>
</evidence>
<evidence type="ECO:0000313" key="7">
    <source>
        <dbReference type="EMBL" id="OGZ20178.1"/>
    </source>
</evidence>
<evidence type="ECO:0000256" key="2">
    <source>
        <dbReference type="ARBA" id="ARBA00022692"/>
    </source>
</evidence>
<evidence type="ECO:0000256" key="1">
    <source>
        <dbReference type="ARBA" id="ARBA00022475"/>
    </source>
</evidence>
<keyword evidence="1" id="KW-1003">Cell membrane</keyword>
<dbReference type="PANTHER" id="PTHR30518:SF2">
    <property type="entry name" value="ENDOLYTIC MUREIN TRANSGLYCOSYLASE"/>
    <property type="match status" value="1"/>
</dbReference>
<organism evidence="7 8">
    <name type="scientific">Candidatus Nealsonbacteria bacterium RIFCSPHIGHO2_01_FULL_43_31</name>
    <dbReference type="NCBI Taxonomy" id="1801665"/>
    <lineage>
        <taxon>Bacteria</taxon>
        <taxon>Candidatus Nealsoniibacteriota</taxon>
    </lineage>
</organism>
<sequence>MKKRTILLITLIGFLALMVGAPKSLAPQKEALFTINKGEGSKDIALNLEKEGMVWWGQLFRAYVLTRGTANNIQAGTYRISPRMSLFTIAEKFASGDVAKEIVTIPEGFTSGQIHQKLKNIIASDQAILAREEGYLFPDTYVIPYGLELNKVIELMKDNFNQKTAGLKITPQAMVMASILEKELKIKEDKEIASGLLWKRIRVGMPLQVDAFMWTYQNRGLPEFPIANPGLDSIKAALSPKDSPYWYYLSTPEGKTIFSKTLEEHNIAKAKYLK</sequence>
<comment type="caution">
    <text evidence="7">The sequence shown here is derived from an EMBL/GenBank/DDBJ whole genome shotgun (WGS) entry which is preliminary data.</text>
</comment>
<dbReference type="AlphaFoldDB" id="A0A1G2E531"/>
<dbReference type="GO" id="GO:0071555">
    <property type="term" value="P:cell wall organization"/>
    <property type="evidence" value="ECO:0007669"/>
    <property type="project" value="UniProtKB-KW"/>
</dbReference>
<dbReference type="PANTHER" id="PTHR30518">
    <property type="entry name" value="ENDOLYTIC MUREIN TRANSGLYCOSYLASE"/>
    <property type="match status" value="1"/>
</dbReference>
<evidence type="ECO:0000256" key="4">
    <source>
        <dbReference type="ARBA" id="ARBA00023136"/>
    </source>
</evidence>
<dbReference type="Proteomes" id="UP000178721">
    <property type="component" value="Unassembled WGS sequence"/>
</dbReference>
<gene>
    <name evidence="7" type="ORF">A2654_02970</name>
</gene>